<dbReference type="EMBL" id="CM001436">
    <property type="protein sequence ID" value="EHQ34711.1"/>
    <property type="molecule type" value="Genomic_DNA"/>
</dbReference>
<sequence length="310" mass="34974">MRITIGKKIFIIMLLVSVLPLITLGYFSGLNAGQVGYDAADDARWMGTFALRDSTEALEELGVAMIEQKAEDVSKQIEIYLNAHPDATLTELQSDSYFKSIASQKIGGTGYTFLYEKDTGITRFHPDERFVNYDMKGLKETLPEFWETFRPTLSGSTVGGYYDWINPDGVGERKFMYLTPVRGTPYMIGATVYTEEFSEPVKTIDETINREIDYTISKIKESTESLSMQNTILIITLVTIFAALLVSFLFAQSITKPIRKLTEVADRVSMGELEDTEIEIKSDDEIGDLAESFGRMVVSLRYYMDKLNSK</sequence>
<reference evidence="10 11" key="1">
    <citation type="submission" date="2011-10" db="EMBL/GenBank/DDBJ databases">
        <title>The Improved High-Quality Draft genome of Methanoplanus limicola DSM 2279.</title>
        <authorList>
            <consortium name="US DOE Joint Genome Institute (JGI-PGF)"/>
            <person name="Lucas S."/>
            <person name="Copeland A."/>
            <person name="Lapidus A."/>
            <person name="Glavina del Rio T."/>
            <person name="Dalin E."/>
            <person name="Tice H."/>
            <person name="Bruce D."/>
            <person name="Goodwin L."/>
            <person name="Pitluck S."/>
            <person name="Peters L."/>
            <person name="Mikhailova N."/>
            <person name="Lu M."/>
            <person name="Kyrpides N."/>
            <person name="Mavromatis K."/>
            <person name="Ivanova N."/>
            <person name="Markowitz V."/>
            <person name="Cheng J.-F."/>
            <person name="Hugenholtz P."/>
            <person name="Woyke T."/>
            <person name="Wu D."/>
            <person name="Wirth R."/>
            <person name="Brambilla E.-M."/>
            <person name="Klenk H.-P."/>
            <person name="Eisen J.A."/>
        </authorList>
    </citation>
    <scope>NUCLEOTIDE SEQUENCE [LARGE SCALE GENOMIC DNA]</scope>
    <source>
        <strain evidence="10 11">DSM 2279</strain>
    </source>
</reference>
<evidence type="ECO:0000256" key="6">
    <source>
        <dbReference type="ARBA" id="ARBA00022777"/>
    </source>
</evidence>
<dbReference type="PANTHER" id="PTHR45528">
    <property type="entry name" value="SENSOR HISTIDINE KINASE CPXA"/>
    <property type="match status" value="1"/>
</dbReference>
<dbReference type="OrthoDB" id="147431at2157"/>
<evidence type="ECO:0000256" key="8">
    <source>
        <dbReference type="SAM" id="Phobius"/>
    </source>
</evidence>
<evidence type="ECO:0000256" key="3">
    <source>
        <dbReference type="ARBA" id="ARBA00012438"/>
    </source>
</evidence>
<comment type="catalytic activity">
    <reaction evidence="1">
        <text>ATP + protein L-histidine = ADP + protein N-phospho-L-histidine.</text>
        <dbReference type="EC" id="2.7.13.3"/>
    </reaction>
</comment>
<dbReference type="AlphaFoldDB" id="H1Z2X2"/>
<dbReference type="SUPFAM" id="SSF158472">
    <property type="entry name" value="HAMP domain-like"/>
    <property type="match status" value="1"/>
</dbReference>
<keyword evidence="4" id="KW-0597">Phosphoprotein</keyword>
<proteinExistence type="predicted"/>
<dbReference type="GO" id="GO:0016020">
    <property type="term" value="C:membrane"/>
    <property type="evidence" value="ECO:0007669"/>
    <property type="project" value="UniProtKB-SubCell"/>
</dbReference>
<dbReference type="Proteomes" id="UP000005741">
    <property type="component" value="Chromosome"/>
</dbReference>
<name>H1Z2X2_9EURY</name>
<dbReference type="InterPro" id="IPR050398">
    <property type="entry name" value="HssS/ArlS-like"/>
</dbReference>
<dbReference type="InterPro" id="IPR003660">
    <property type="entry name" value="HAMP_dom"/>
</dbReference>
<comment type="subcellular location">
    <subcellularLocation>
        <location evidence="2">Membrane</location>
        <topology evidence="2">Multi-pass membrane protein</topology>
    </subcellularLocation>
</comment>
<keyword evidence="8" id="KW-1133">Transmembrane helix</keyword>
<keyword evidence="6" id="KW-0418">Kinase</keyword>
<dbReference type="PANTHER" id="PTHR45528:SF9">
    <property type="entry name" value="SENSOR HISTIDINE KINASE YBDK"/>
    <property type="match status" value="1"/>
</dbReference>
<evidence type="ECO:0000313" key="10">
    <source>
        <dbReference type="EMBL" id="EHQ34711.1"/>
    </source>
</evidence>
<dbReference type="GO" id="GO:0007165">
    <property type="term" value="P:signal transduction"/>
    <property type="evidence" value="ECO:0007669"/>
    <property type="project" value="InterPro"/>
</dbReference>
<accession>H1Z2X2</accession>
<dbReference type="InParanoid" id="H1Z2X2"/>
<gene>
    <name evidence="10" type="ORF">Metlim_0578</name>
</gene>
<dbReference type="PROSITE" id="PS50885">
    <property type="entry name" value="HAMP"/>
    <property type="match status" value="1"/>
</dbReference>
<dbReference type="Gene3D" id="3.30.450.20">
    <property type="entry name" value="PAS domain"/>
    <property type="match status" value="1"/>
</dbReference>
<dbReference type="InterPro" id="IPR033462">
    <property type="entry name" value="Cache_3-Cache_2"/>
</dbReference>
<keyword evidence="7 8" id="KW-0472">Membrane</keyword>
<evidence type="ECO:0000259" key="9">
    <source>
        <dbReference type="PROSITE" id="PS50885"/>
    </source>
</evidence>
<evidence type="ECO:0000313" key="11">
    <source>
        <dbReference type="Proteomes" id="UP000005741"/>
    </source>
</evidence>
<dbReference type="STRING" id="937775.Metlim_0578"/>
<dbReference type="Gene3D" id="6.10.340.10">
    <property type="match status" value="1"/>
</dbReference>
<keyword evidence="11" id="KW-1185">Reference proteome</keyword>
<evidence type="ECO:0000256" key="4">
    <source>
        <dbReference type="ARBA" id="ARBA00022553"/>
    </source>
</evidence>
<organism evidence="10 11">
    <name type="scientific">Methanoplanus limicola DSM 2279</name>
    <dbReference type="NCBI Taxonomy" id="937775"/>
    <lineage>
        <taxon>Archaea</taxon>
        <taxon>Methanobacteriati</taxon>
        <taxon>Methanobacteriota</taxon>
        <taxon>Stenosarchaea group</taxon>
        <taxon>Methanomicrobia</taxon>
        <taxon>Methanomicrobiales</taxon>
        <taxon>Methanomicrobiaceae</taxon>
        <taxon>Methanoplanus</taxon>
    </lineage>
</organism>
<dbReference type="GO" id="GO:0004673">
    <property type="term" value="F:protein histidine kinase activity"/>
    <property type="evidence" value="ECO:0007669"/>
    <property type="project" value="UniProtKB-EC"/>
</dbReference>
<feature type="transmembrane region" description="Helical" evidence="8">
    <location>
        <begin position="232"/>
        <end position="251"/>
    </location>
</feature>
<dbReference type="EC" id="2.7.13.3" evidence="3"/>
<dbReference type="HOGENOM" id="CLU_896055_0_0_2"/>
<dbReference type="RefSeq" id="WP_004076414.1">
    <property type="nucleotide sequence ID" value="NZ_CM001436.1"/>
</dbReference>
<evidence type="ECO:0000256" key="5">
    <source>
        <dbReference type="ARBA" id="ARBA00022679"/>
    </source>
</evidence>
<evidence type="ECO:0000256" key="7">
    <source>
        <dbReference type="ARBA" id="ARBA00023136"/>
    </source>
</evidence>
<evidence type="ECO:0000256" key="2">
    <source>
        <dbReference type="ARBA" id="ARBA00004141"/>
    </source>
</evidence>
<dbReference type="Pfam" id="PF00672">
    <property type="entry name" value="HAMP"/>
    <property type="match status" value="1"/>
</dbReference>
<evidence type="ECO:0000256" key="1">
    <source>
        <dbReference type="ARBA" id="ARBA00000085"/>
    </source>
</evidence>
<protein>
    <recommendedName>
        <fullName evidence="3">histidine kinase</fullName>
        <ecNumber evidence="3">2.7.13.3</ecNumber>
    </recommendedName>
</protein>
<dbReference type="SMART" id="SM00304">
    <property type="entry name" value="HAMP"/>
    <property type="match status" value="1"/>
</dbReference>
<keyword evidence="5" id="KW-0808">Transferase</keyword>
<dbReference type="Pfam" id="PF17201">
    <property type="entry name" value="Cache_3-Cache_2"/>
    <property type="match status" value="1"/>
</dbReference>
<feature type="domain" description="HAMP" evidence="9">
    <location>
        <begin position="252"/>
        <end position="305"/>
    </location>
</feature>
<feature type="transmembrane region" description="Helical" evidence="8">
    <location>
        <begin position="9"/>
        <end position="27"/>
    </location>
</feature>
<keyword evidence="8" id="KW-0812">Transmembrane</keyword>
<dbReference type="CDD" id="cd06225">
    <property type="entry name" value="HAMP"/>
    <property type="match status" value="1"/>
</dbReference>